<dbReference type="InterPro" id="IPR051532">
    <property type="entry name" value="Ester_Hydrolysis_Enzymes"/>
</dbReference>
<protein>
    <recommendedName>
        <fullName evidence="4">SGNH hydrolase-type esterase domain-containing protein</fullName>
    </recommendedName>
</protein>
<evidence type="ECO:0008006" key="4">
    <source>
        <dbReference type="Google" id="ProtNLM"/>
    </source>
</evidence>
<keyword evidence="1" id="KW-1133">Transmembrane helix</keyword>
<dbReference type="RefSeq" id="WP_311367931.1">
    <property type="nucleotide sequence ID" value="NZ_JAVRHX010000001.1"/>
</dbReference>
<dbReference type="InterPro" id="IPR036514">
    <property type="entry name" value="SGNH_hydro_sf"/>
</dbReference>
<accession>A0ABU2ZQZ2</accession>
<feature type="transmembrane region" description="Helical" evidence="1">
    <location>
        <begin position="17"/>
        <end position="34"/>
    </location>
</feature>
<dbReference type="PANTHER" id="PTHR30383">
    <property type="entry name" value="THIOESTERASE 1/PROTEASE 1/LYSOPHOSPHOLIPASE L1"/>
    <property type="match status" value="1"/>
</dbReference>
<organism evidence="2 3">
    <name type="scientific">Glaciecola petra</name>
    <dbReference type="NCBI Taxonomy" id="3075602"/>
    <lineage>
        <taxon>Bacteria</taxon>
        <taxon>Pseudomonadati</taxon>
        <taxon>Pseudomonadota</taxon>
        <taxon>Gammaproteobacteria</taxon>
        <taxon>Alteromonadales</taxon>
        <taxon>Alteromonadaceae</taxon>
        <taxon>Glaciecola</taxon>
    </lineage>
</organism>
<dbReference type="EMBL" id="JAVRHX010000001">
    <property type="protein sequence ID" value="MDT0594458.1"/>
    <property type="molecule type" value="Genomic_DNA"/>
</dbReference>
<dbReference type="SUPFAM" id="SSF52266">
    <property type="entry name" value="SGNH hydrolase"/>
    <property type="match status" value="1"/>
</dbReference>
<reference evidence="2 3" key="1">
    <citation type="submission" date="2023-09" db="EMBL/GenBank/DDBJ databases">
        <authorList>
            <person name="Rey-Velasco X."/>
        </authorList>
    </citation>
    <scope>NUCLEOTIDE SEQUENCE [LARGE SCALE GENOMIC DNA]</scope>
    <source>
        <strain evidence="2 3">P117</strain>
    </source>
</reference>
<dbReference type="Proteomes" id="UP001253545">
    <property type="component" value="Unassembled WGS sequence"/>
</dbReference>
<evidence type="ECO:0000256" key="1">
    <source>
        <dbReference type="SAM" id="Phobius"/>
    </source>
</evidence>
<dbReference type="PANTHER" id="PTHR30383:SF5">
    <property type="entry name" value="SGNH HYDROLASE-TYPE ESTERASE DOMAIN-CONTAINING PROTEIN"/>
    <property type="match status" value="1"/>
</dbReference>
<name>A0ABU2ZQZ2_9ALTE</name>
<keyword evidence="1" id="KW-0472">Membrane</keyword>
<comment type="caution">
    <text evidence="2">The sequence shown here is derived from an EMBL/GenBank/DDBJ whole genome shotgun (WGS) entry which is preliminary data.</text>
</comment>
<keyword evidence="3" id="KW-1185">Reference proteome</keyword>
<evidence type="ECO:0000313" key="3">
    <source>
        <dbReference type="Proteomes" id="UP001253545"/>
    </source>
</evidence>
<gene>
    <name evidence="2" type="ORF">RM552_06345</name>
</gene>
<dbReference type="Gene3D" id="3.40.50.1110">
    <property type="entry name" value="SGNH hydrolase"/>
    <property type="match status" value="1"/>
</dbReference>
<keyword evidence="1" id="KW-0812">Transmembrane</keyword>
<sequence length="591" mass="67405">MNKPKTQLNKAANRKHFVFYIIAFLIPLIFVLAFEGTLRLIGFGKSHELFVANPANNAYLLATPNIMDRYFPFSQNKPSVSLETDFFLANKPENGFRVVVQGGSSAAGFPYGLGASIAGTLEQRLRQSMPEHHVEVINTAMSAVNSFTLLDMADQIIAQQPDMVLIYAGHNEFLGILGASSNFSLANGYWLTRTKLYLKDFRTFQLFQWIYAQFERGNQTAVETDKNNFEKSRTMMAKVAQNQNIEYASPVYQAGLHQFETNLNALLNKYAAANIPVLLSSIASNYQHQQPLASLPIEATNKQVLDNMQKQQTLSIKDYQKISRKFTKSQSANLHFQFAQRALKANARDIALMHFELAIQHDLLKFRAPKEINSIINKLLERDGVHFVDSFSLLSNRSPQQIIGNSLMLEHLHPKLQAYYLISEAFYQQLKQVVIRHQPRANWRDIAIEQTWRQRLVLPSEEYNAYATIENLTSHYPFVENSKDLSLSKPTNKPQELGLAYFQKTITWLEMMEDNLAYYQDTKNLTMVLKTTQILADALPHNGLYNIQAAEILAKLKENELAIYYYKRALRAGAVDGSIQNKINNLATRKR</sequence>
<evidence type="ECO:0000313" key="2">
    <source>
        <dbReference type="EMBL" id="MDT0594458.1"/>
    </source>
</evidence>
<proteinExistence type="predicted"/>